<dbReference type="GO" id="GO:0031510">
    <property type="term" value="C:SUMO activating enzyme complex"/>
    <property type="evidence" value="ECO:0007669"/>
    <property type="project" value="TreeGrafter"/>
</dbReference>
<comment type="subcellular location">
    <subcellularLocation>
        <location evidence="1">Nucleus</location>
    </subcellularLocation>
</comment>
<comment type="pathway">
    <text evidence="2">Protein modification; protein sumoylation.</text>
</comment>
<dbReference type="InterPro" id="IPR000011">
    <property type="entry name" value="UBQ/SUMO-activ_enz_E1-like"/>
</dbReference>
<evidence type="ECO:0000256" key="4">
    <source>
        <dbReference type="ARBA" id="ARBA00022786"/>
    </source>
</evidence>
<dbReference type="AlphaFoldDB" id="A0A6A4XHV3"/>
<comment type="caution">
    <text evidence="10">The sequence shown here is derived from an EMBL/GenBank/DDBJ whole genome shotgun (WGS) entry which is preliminary data.</text>
</comment>
<dbReference type="InterPro" id="IPR045886">
    <property type="entry name" value="ThiF/MoeB/HesA"/>
</dbReference>
<evidence type="ECO:0000256" key="8">
    <source>
        <dbReference type="ARBA" id="ARBA00044354"/>
    </source>
</evidence>
<dbReference type="OrthoDB" id="412647at2759"/>
<dbReference type="GO" id="GO:0016925">
    <property type="term" value="P:protein sumoylation"/>
    <property type="evidence" value="ECO:0007669"/>
    <property type="project" value="TreeGrafter"/>
</dbReference>
<organism evidence="10 11">
    <name type="scientific">Amphibalanus amphitrite</name>
    <name type="common">Striped barnacle</name>
    <name type="synonym">Balanus amphitrite</name>
    <dbReference type="NCBI Taxonomy" id="1232801"/>
    <lineage>
        <taxon>Eukaryota</taxon>
        <taxon>Metazoa</taxon>
        <taxon>Ecdysozoa</taxon>
        <taxon>Arthropoda</taxon>
        <taxon>Crustacea</taxon>
        <taxon>Multicrustacea</taxon>
        <taxon>Cirripedia</taxon>
        <taxon>Thoracica</taxon>
        <taxon>Thoracicalcarea</taxon>
        <taxon>Balanomorpha</taxon>
        <taxon>Balanoidea</taxon>
        <taxon>Balanidae</taxon>
        <taxon>Amphibalaninae</taxon>
        <taxon>Amphibalanus</taxon>
    </lineage>
</organism>
<evidence type="ECO:0000256" key="3">
    <source>
        <dbReference type="ARBA" id="ARBA00005673"/>
    </source>
</evidence>
<protein>
    <recommendedName>
        <fullName evidence="7">SUMO-activating enzyme subunit 1</fullName>
    </recommendedName>
    <alternativeName>
        <fullName evidence="8">Ubiquitin-like 1-activating enzyme E1A</fullName>
    </alternativeName>
</protein>
<evidence type="ECO:0000259" key="9">
    <source>
        <dbReference type="Pfam" id="PF00899"/>
    </source>
</evidence>
<dbReference type="InterPro" id="IPR000594">
    <property type="entry name" value="ThiF_NAD_FAD-bd"/>
</dbReference>
<dbReference type="GO" id="GO:0005737">
    <property type="term" value="C:cytoplasm"/>
    <property type="evidence" value="ECO:0007669"/>
    <property type="project" value="TreeGrafter"/>
</dbReference>
<evidence type="ECO:0000256" key="7">
    <source>
        <dbReference type="ARBA" id="ARBA00044187"/>
    </source>
</evidence>
<dbReference type="Proteomes" id="UP000440578">
    <property type="component" value="Unassembled WGS sequence"/>
</dbReference>
<dbReference type="PRINTS" id="PR01849">
    <property type="entry name" value="UBIQUITINACT"/>
</dbReference>
<dbReference type="GO" id="GO:0019948">
    <property type="term" value="F:SUMO activating enzyme activity"/>
    <property type="evidence" value="ECO:0007669"/>
    <property type="project" value="TreeGrafter"/>
</dbReference>
<evidence type="ECO:0000256" key="2">
    <source>
        <dbReference type="ARBA" id="ARBA00004718"/>
    </source>
</evidence>
<dbReference type="SUPFAM" id="SSF69572">
    <property type="entry name" value="Activating enzymes of the ubiquitin-like proteins"/>
    <property type="match status" value="1"/>
</dbReference>
<dbReference type="Gene3D" id="3.40.50.720">
    <property type="entry name" value="NAD(P)-binding Rossmann-like Domain"/>
    <property type="match status" value="1"/>
</dbReference>
<feature type="domain" description="THIF-type NAD/FAD binding fold" evidence="9">
    <location>
        <begin position="24"/>
        <end position="309"/>
    </location>
</feature>
<evidence type="ECO:0000256" key="1">
    <source>
        <dbReference type="ARBA" id="ARBA00004123"/>
    </source>
</evidence>
<name>A0A6A4XHV3_AMPAM</name>
<evidence type="ECO:0000313" key="11">
    <source>
        <dbReference type="Proteomes" id="UP000440578"/>
    </source>
</evidence>
<sequence>MKTQLGSMVTFESGDITEEEAALYDRQIRLWGLDAQKRLRSARVLLIHMGGLGAEVAKNLILAGVKSLTMLDPNPVTSSEASCQFFVPAGQIGANRAEVSVERAQRLNPMVSVTAEKTPSTELTEEQVARYDVLVATGCPDSELTRLNALCRRRGVLFLAGDVYGFYGFMFADLGRHEFAEEVPVLARPGGEPAQKRPRTEQPESRTVKRTLQFTPLEDALGVDWNAEDRRKTLRRTSDVYFIMRALRDSLKGLPTDKVGDAFTSRCLGELSPACAVVGGVLAQEVIKAVSQKDKPLSNFFLFDGYNSEGVVETIAA</sequence>
<accession>A0A6A4XHV3</accession>
<evidence type="ECO:0000256" key="6">
    <source>
        <dbReference type="ARBA" id="ARBA00026003"/>
    </source>
</evidence>
<reference evidence="10 11" key="1">
    <citation type="submission" date="2019-07" db="EMBL/GenBank/DDBJ databases">
        <title>Draft genome assembly of a fouling barnacle, Amphibalanus amphitrite (Darwin, 1854): The first reference genome for Thecostraca.</title>
        <authorList>
            <person name="Kim W."/>
        </authorList>
    </citation>
    <scope>NUCLEOTIDE SEQUENCE [LARGE SCALE GENOMIC DNA]</scope>
    <source>
        <strain evidence="10">SNU_AA5</strain>
        <tissue evidence="10">Soma without cirri and trophi</tissue>
    </source>
</reference>
<keyword evidence="11" id="KW-1185">Reference proteome</keyword>
<proteinExistence type="inferred from homology"/>
<keyword evidence="5" id="KW-0539">Nucleus</keyword>
<comment type="subunit">
    <text evidence="6">Heterodimer of SAE1 and UBA2/SAE2. The heterodimer corresponds to the two domains that are encoded on a single polypeptide chain in ubiquitin-activating enzyme E1. Interacts with UBE2I.</text>
</comment>
<dbReference type="InterPro" id="IPR035985">
    <property type="entry name" value="Ubiquitin-activating_enz"/>
</dbReference>
<dbReference type="PANTHER" id="PTHR10953">
    <property type="entry name" value="UBIQUITIN-ACTIVATING ENZYME E1"/>
    <property type="match status" value="1"/>
</dbReference>
<evidence type="ECO:0000313" key="10">
    <source>
        <dbReference type="EMBL" id="KAF0314632.1"/>
    </source>
</evidence>
<comment type="similarity">
    <text evidence="3">Belongs to the ubiquitin-activating E1 family.</text>
</comment>
<dbReference type="Pfam" id="PF00899">
    <property type="entry name" value="ThiF"/>
    <property type="match status" value="1"/>
</dbReference>
<dbReference type="EMBL" id="VIIS01000010">
    <property type="protein sequence ID" value="KAF0314632.1"/>
    <property type="molecule type" value="Genomic_DNA"/>
</dbReference>
<evidence type="ECO:0000256" key="5">
    <source>
        <dbReference type="ARBA" id="ARBA00023242"/>
    </source>
</evidence>
<keyword evidence="4" id="KW-0833">Ubl conjugation pathway</keyword>
<gene>
    <name evidence="10" type="primary">sae1_1</name>
    <name evidence="10" type="ORF">FJT64_014969</name>
</gene>
<dbReference type="CDD" id="cd01492">
    <property type="entry name" value="Aos1_SUMO"/>
    <property type="match status" value="1"/>
</dbReference>
<dbReference type="PANTHER" id="PTHR10953:SF162">
    <property type="entry name" value="SUMO-ACTIVATING ENZYME SUBUNIT 1"/>
    <property type="match status" value="1"/>
</dbReference>